<sequence length="435" mass="49417">MAHRHRIDDESFLADLNGFLQEYDVPQLSAELQSSAPAVKSGTGWLQDDQLFAETATLLASYNDNASIAQLVTGPRLTHNVTKEVKKTLSDQRRVIKNAQAAKRRLKYRKKLKNERETLYEQEKTLADELNQLQHARKKVKSIQETSVTAPLWKAVASRQMDGRLVAQEQQQRLKNAVSSRAKVLQEVNEMMLRRICASNLRGQAERPNTVELEPDDIALFEEYLQDMDDVYKQTDETFRAAGVDENPSASYKVGPLWKRDGDLEYFENLEVTLVPFSFERTSNATWQAIQHVHRDESRQHYNGVTDPENTIAVKCRIPSPKDDGGLVDMLIQVAIKKYVEADRMIIVWRALTEGDDEFAGMHSDETGWSVIRPHKPEGAVIQTFTHFFPMAIATTFGDKARTDQFSKLVVTSGEEDGLEITRMMESLLIQDSVS</sequence>
<evidence type="ECO:0000313" key="3">
    <source>
        <dbReference type="Proteomes" id="UP001632037"/>
    </source>
</evidence>
<dbReference type="PANTHER" id="PTHR35796:SF3">
    <property type="entry name" value="BHLH DOMAIN-CONTAINING PROTEIN"/>
    <property type="match status" value="1"/>
</dbReference>
<reference evidence="2 3" key="1">
    <citation type="submission" date="2024-09" db="EMBL/GenBank/DDBJ databases">
        <title>Genome sequencing and assembly of Phytophthora oleae, isolate VK10A, causative agent of rot of olive drupes.</title>
        <authorList>
            <person name="Conti Taguali S."/>
            <person name="Riolo M."/>
            <person name="La Spada F."/>
            <person name="Cacciola S.O."/>
            <person name="Dionisio G."/>
        </authorList>
    </citation>
    <scope>NUCLEOTIDE SEQUENCE [LARGE SCALE GENOMIC DNA]</scope>
    <source>
        <strain evidence="2 3">VK10A</strain>
    </source>
</reference>
<name>A0ABD3FZ34_9STRA</name>
<proteinExistence type="predicted"/>
<evidence type="ECO:0000313" key="2">
    <source>
        <dbReference type="EMBL" id="KAL3670925.1"/>
    </source>
</evidence>
<feature type="coiled-coil region" evidence="1">
    <location>
        <begin position="109"/>
        <end position="146"/>
    </location>
</feature>
<gene>
    <name evidence="2" type="ORF">V7S43_004110</name>
</gene>
<organism evidence="2 3">
    <name type="scientific">Phytophthora oleae</name>
    <dbReference type="NCBI Taxonomy" id="2107226"/>
    <lineage>
        <taxon>Eukaryota</taxon>
        <taxon>Sar</taxon>
        <taxon>Stramenopiles</taxon>
        <taxon>Oomycota</taxon>
        <taxon>Peronosporomycetes</taxon>
        <taxon>Peronosporales</taxon>
        <taxon>Peronosporaceae</taxon>
        <taxon>Phytophthora</taxon>
    </lineage>
</organism>
<dbReference type="EMBL" id="JBIMZQ010000006">
    <property type="protein sequence ID" value="KAL3670925.1"/>
    <property type="molecule type" value="Genomic_DNA"/>
</dbReference>
<keyword evidence="3" id="KW-1185">Reference proteome</keyword>
<protein>
    <recommendedName>
        <fullName evidence="4">BZIP domain-containing protein</fullName>
    </recommendedName>
</protein>
<dbReference type="Proteomes" id="UP001632037">
    <property type="component" value="Unassembled WGS sequence"/>
</dbReference>
<comment type="caution">
    <text evidence="2">The sequence shown here is derived from an EMBL/GenBank/DDBJ whole genome shotgun (WGS) entry which is preliminary data.</text>
</comment>
<accession>A0ABD3FZ34</accession>
<dbReference type="AlphaFoldDB" id="A0ABD3FZ34"/>
<evidence type="ECO:0000256" key="1">
    <source>
        <dbReference type="SAM" id="Coils"/>
    </source>
</evidence>
<dbReference type="CDD" id="cd14686">
    <property type="entry name" value="bZIP"/>
    <property type="match status" value="1"/>
</dbReference>
<evidence type="ECO:0008006" key="4">
    <source>
        <dbReference type="Google" id="ProtNLM"/>
    </source>
</evidence>
<dbReference type="PANTHER" id="PTHR35796">
    <property type="entry name" value="HYPOTHETICAL CYTOSOLIC PROTEIN"/>
    <property type="match status" value="1"/>
</dbReference>
<keyword evidence="1" id="KW-0175">Coiled coil</keyword>